<dbReference type="SMART" id="SM00028">
    <property type="entry name" value="TPR"/>
    <property type="match status" value="2"/>
</dbReference>
<dbReference type="InterPro" id="IPR050925">
    <property type="entry name" value="Rhomboid_protease_S54"/>
</dbReference>
<keyword evidence="5 7" id="KW-1133">Transmembrane helix</keyword>
<feature type="transmembrane region" description="Helical" evidence="7">
    <location>
        <begin position="264"/>
        <end position="285"/>
    </location>
</feature>
<keyword evidence="10" id="KW-1185">Reference proteome</keyword>
<evidence type="ECO:0000256" key="4">
    <source>
        <dbReference type="ARBA" id="ARBA00022801"/>
    </source>
</evidence>
<dbReference type="EMBL" id="JAOPKZ010000010">
    <property type="protein sequence ID" value="MCU5746368.1"/>
    <property type="molecule type" value="Genomic_DNA"/>
</dbReference>
<feature type="transmembrane region" description="Helical" evidence="7">
    <location>
        <begin position="292"/>
        <end position="310"/>
    </location>
</feature>
<comment type="caution">
    <text evidence="9">The sequence shown here is derived from an EMBL/GenBank/DDBJ whole genome shotgun (WGS) entry which is preliminary data.</text>
</comment>
<dbReference type="RefSeq" id="WP_262855959.1">
    <property type="nucleotide sequence ID" value="NZ_JAOPKZ010000010.1"/>
</dbReference>
<proteinExistence type="inferred from homology"/>
<dbReference type="Pfam" id="PF01694">
    <property type="entry name" value="Rhomboid"/>
    <property type="match status" value="1"/>
</dbReference>
<evidence type="ECO:0000256" key="6">
    <source>
        <dbReference type="ARBA" id="ARBA00023136"/>
    </source>
</evidence>
<evidence type="ECO:0000256" key="3">
    <source>
        <dbReference type="ARBA" id="ARBA00022692"/>
    </source>
</evidence>
<comment type="subcellular location">
    <subcellularLocation>
        <location evidence="1">Membrane</location>
        <topology evidence="1">Multi-pass membrane protein</topology>
    </subcellularLocation>
</comment>
<evidence type="ECO:0000256" key="7">
    <source>
        <dbReference type="SAM" id="Phobius"/>
    </source>
</evidence>
<feature type="transmembrane region" description="Helical" evidence="7">
    <location>
        <begin position="342"/>
        <end position="361"/>
    </location>
</feature>
<dbReference type="Proteomes" id="UP001209553">
    <property type="component" value="Unassembled WGS sequence"/>
</dbReference>
<gene>
    <name evidence="9" type="ORF">N9R04_06515</name>
</gene>
<keyword evidence="3 7" id="KW-0812">Transmembrane</keyword>
<dbReference type="PANTHER" id="PTHR43731:SF14">
    <property type="entry name" value="PRESENILIN-ASSOCIATED RHOMBOID-LIKE PROTEIN, MITOCHONDRIAL"/>
    <property type="match status" value="1"/>
</dbReference>
<keyword evidence="6 7" id="KW-0472">Membrane</keyword>
<feature type="domain" description="Peptidase S54 rhomboid" evidence="8">
    <location>
        <begin position="199"/>
        <end position="332"/>
    </location>
</feature>
<accession>A0ABT2QQW2</accession>
<name>A0ABT2QQW2_9STAP</name>
<evidence type="ECO:0000313" key="9">
    <source>
        <dbReference type="EMBL" id="MCU5746368.1"/>
    </source>
</evidence>
<evidence type="ECO:0000256" key="5">
    <source>
        <dbReference type="ARBA" id="ARBA00022989"/>
    </source>
</evidence>
<feature type="transmembrane region" description="Helical" evidence="7">
    <location>
        <begin position="158"/>
        <end position="181"/>
    </location>
</feature>
<feature type="transmembrane region" description="Helical" evidence="7">
    <location>
        <begin position="316"/>
        <end position="335"/>
    </location>
</feature>
<protein>
    <submittedName>
        <fullName evidence="9">Rhomboid family intramembrane serine protease</fullName>
    </submittedName>
</protein>
<keyword evidence="4" id="KW-0378">Hydrolase</keyword>
<dbReference type="PANTHER" id="PTHR43731">
    <property type="entry name" value="RHOMBOID PROTEASE"/>
    <property type="match status" value="1"/>
</dbReference>
<dbReference type="SUPFAM" id="SSF48452">
    <property type="entry name" value="TPR-like"/>
    <property type="match status" value="1"/>
</dbReference>
<dbReference type="Gene3D" id="1.25.40.10">
    <property type="entry name" value="Tetratricopeptide repeat domain"/>
    <property type="match status" value="1"/>
</dbReference>
<comment type="similarity">
    <text evidence="2">Belongs to the peptidase S54 family.</text>
</comment>
<dbReference type="InterPro" id="IPR011990">
    <property type="entry name" value="TPR-like_helical_dom_sf"/>
</dbReference>
<keyword evidence="9" id="KW-0645">Protease</keyword>
<feature type="transmembrane region" description="Helical" evidence="7">
    <location>
        <begin position="201"/>
        <end position="228"/>
    </location>
</feature>
<feature type="transmembrane region" description="Helical" evidence="7">
    <location>
        <begin position="240"/>
        <end position="258"/>
    </location>
</feature>
<dbReference type="SUPFAM" id="SSF144091">
    <property type="entry name" value="Rhomboid-like"/>
    <property type="match status" value="1"/>
</dbReference>
<dbReference type="InterPro" id="IPR022764">
    <property type="entry name" value="Peptidase_S54_rhomboid_dom"/>
</dbReference>
<evidence type="ECO:0000256" key="2">
    <source>
        <dbReference type="ARBA" id="ARBA00009045"/>
    </source>
</evidence>
<organism evidence="9 10">
    <name type="scientific">Staphylococcus marylandisciuri</name>
    <dbReference type="NCBI Taxonomy" id="2981529"/>
    <lineage>
        <taxon>Bacteria</taxon>
        <taxon>Bacillati</taxon>
        <taxon>Bacillota</taxon>
        <taxon>Bacilli</taxon>
        <taxon>Bacillales</taxon>
        <taxon>Staphylococcaceae</taxon>
        <taxon>Staphylococcus</taxon>
    </lineage>
</organism>
<evidence type="ECO:0000259" key="8">
    <source>
        <dbReference type="Pfam" id="PF01694"/>
    </source>
</evidence>
<reference evidence="9 10" key="1">
    <citation type="journal article" date="2023" name="Int. J. Syst. Evol. Microbiol.">
        <title>Streptococcus sciuri sp. nov., Staphylococcus marylandisciuri sp. nov. and Staphylococcus americanisciuri sp. nov., isolated from faeces of eastern grey squirrel (Sciurus carolinensis).</title>
        <authorList>
            <person name="Volokhov D.V."/>
            <person name="Zagorodnyaya T.A."/>
            <person name="Furtak V.A."/>
            <person name="Nattanmai G."/>
            <person name="Randall L."/>
            <person name="Jose S."/>
            <person name="Gao Y."/>
            <person name="Eisenberg T."/>
            <person name="Delmonte P."/>
            <person name="Blom J."/>
            <person name="Mitchell K.K."/>
        </authorList>
    </citation>
    <scope>NUCLEOTIDE SEQUENCE [LARGE SCALE GENOMIC DNA]</scope>
    <source>
        <strain evidence="9 10">SQ8-PEA</strain>
    </source>
</reference>
<dbReference type="GO" id="GO:0006508">
    <property type="term" value="P:proteolysis"/>
    <property type="evidence" value="ECO:0007669"/>
    <property type="project" value="UniProtKB-KW"/>
</dbReference>
<evidence type="ECO:0000256" key="1">
    <source>
        <dbReference type="ARBA" id="ARBA00004141"/>
    </source>
</evidence>
<dbReference type="Gene3D" id="1.20.1540.10">
    <property type="entry name" value="Rhomboid-like"/>
    <property type="match status" value="1"/>
</dbReference>
<evidence type="ECO:0000313" key="10">
    <source>
        <dbReference type="Proteomes" id="UP001209553"/>
    </source>
</evidence>
<dbReference type="InterPro" id="IPR035952">
    <property type="entry name" value="Rhomboid-like_sf"/>
</dbReference>
<sequence length="479" mass="55960">MISEKEYWKEIYFWIKYRNYYLVHTKDSYSEVWLAHKQSSKISIFHYGAQSSQDIRFLKARVEEHYNDISQHLDFKPKAFNIYIFTDVSLTENLSTETNYAKYDYRIINSSQYFHNQHSNIFYKWSSKLEGKKTKSHYKRLVLNDNPIEKHMIRFAPITYSLIALNILIWLIMFLVINRFSDIKLLDVGGLVHFNFVHGEWYRLITSMFLHFNLEHLFMNMISLFIFGKIVESIVGHWRMLAIYLFSGIFGNFASLSFNTQTVSAGASGAIFGLIGAIFTFMFIAKTFNRKMVGQLLIVLVILIGISIFIPNINIIAHIGGLIGGVLITLIGYYYRSNRNAFWITLIIALILFIIAQIRIYTIQEKNIYNHIIANEMKKGDYSSANKMVKHTISKHYDDDYTYYLKGLITASQESKTEAISVWQRGLRIYPRSSILNYELAVASRALDNKQKAKKYIKKAVSEDPNNKAYQRLKDELDD</sequence>
<dbReference type="InterPro" id="IPR019734">
    <property type="entry name" value="TPR_rpt"/>
</dbReference>
<dbReference type="GO" id="GO:0008233">
    <property type="term" value="F:peptidase activity"/>
    <property type="evidence" value="ECO:0007669"/>
    <property type="project" value="UniProtKB-KW"/>
</dbReference>